<dbReference type="NCBIfam" id="TIGR00847">
    <property type="entry name" value="ccoS"/>
    <property type="match status" value="1"/>
</dbReference>
<evidence type="ECO:0000313" key="2">
    <source>
        <dbReference type="EMBL" id="RAI75189.1"/>
    </source>
</evidence>
<feature type="transmembrane region" description="Helical" evidence="1">
    <location>
        <begin position="6"/>
        <end position="24"/>
    </location>
</feature>
<dbReference type="RefSeq" id="WP_111343341.1">
    <property type="nucleotide sequence ID" value="NZ_QLII01000001.1"/>
</dbReference>
<keyword evidence="1" id="KW-0812">Transmembrane</keyword>
<dbReference type="InterPro" id="IPR004714">
    <property type="entry name" value="Cyt_oxidase_maturation_cbb3"/>
</dbReference>
<dbReference type="OrthoDB" id="9802763at2"/>
<dbReference type="PANTHER" id="PTHR41532">
    <property type="entry name" value="FIXS PROTEIN"/>
    <property type="match status" value="1"/>
</dbReference>
<dbReference type="AlphaFoldDB" id="A0A327NLG3"/>
<dbReference type="EMBL" id="QLII01000001">
    <property type="protein sequence ID" value="RAI75189.1"/>
    <property type="molecule type" value="Genomic_DNA"/>
</dbReference>
<dbReference type="Pfam" id="PF03597">
    <property type="entry name" value="FixS"/>
    <property type="match status" value="1"/>
</dbReference>
<reference evidence="2 3" key="1">
    <citation type="submission" date="2018-06" db="EMBL/GenBank/DDBJ databases">
        <title>Spirosoma sp. HMF3257 Genome sequencing and assembly.</title>
        <authorList>
            <person name="Kang H."/>
            <person name="Cha I."/>
            <person name="Kim H."/>
            <person name="Kang J."/>
            <person name="Joh K."/>
        </authorList>
    </citation>
    <scope>NUCLEOTIDE SEQUENCE [LARGE SCALE GENOMIC DNA]</scope>
    <source>
        <strain evidence="2 3">HMF3257</strain>
    </source>
</reference>
<accession>A0A327NLG3</accession>
<proteinExistence type="predicted"/>
<organism evidence="2 3">
    <name type="scientific">Spirosoma telluris</name>
    <dbReference type="NCBI Taxonomy" id="2183553"/>
    <lineage>
        <taxon>Bacteria</taxon>
        <taxon>Pseudomonadati</taxon>
        <taxon>Bacteroidota</taxon>
        <taxon>Cytophagia</taxon>
        <taxon>Cytophagales</taxon>
        <taxon>Cytophagaceae</taxon>
        <taxon>Spirosoma</taxon>
    </lineage>
</organism>
<dbReference type="Proteomes" id="UP000249016">
    <property type="component" value="Unassembled WGS sequence"/>
</dbReference>
<dbReference type="PANTHER" id="PTHR41532:SF1">
    <property type="entry name" value="FIXS PROTEIN"/>
    <property type="match status" value="1"/>
</dbReference>
<sequence>MSIIFFMIGISLLMALGFLGAFFWSMKTGQQDDLYTPSIRMLLDDDVPTTPETQSNV</sequence>
<evidence type="ECO:0000256" key="1">
    <source>
        <dbReference type="SAM" id="Phobius"/>
    </source>
</evidence>
<name>A0A327NLG3_9BACT</name>
<protein>
    <submittedName>
        <fullName evidence="2">Cbb3-type cytochrome oxidase assembly protein CcoS</fullName>
    </submittedName>
</protein>
<comment type="caution">
    <text evidence="2">The sequence shown here is derived from an EMBL/GenBank/DDBJ whole genome shotgun (WGS) entry which is preliminary data.</text>
</comment>
<keyword evidence="3" id="KW-1185">Reference proteome</keyword>
<keyword evidence="1" id="KW-0472">Membrane</keyword>
<evidence type="ECO:0000313" key="3">
    <source>
        <dbReference type="Proteomes" id="UP000249016"/>
    </source>
</evidence>
<keyword evidence="1" id="KW-1133">Transmembrane helix</keyword>
<gene>
    <name evidence="2" type="primary">ccoS</name>
    <name evidence="2" type="ORF">HMF3257_15080</name>
</gene>